<comment type="caution">
    <text evidence="2">The sequence shown here is derived from an EMBL/GenBank/DDBJ whole genome shotgun (WGS) entry which is preliminary data.</text>
</comment>
<feature type="compositionally biased region" description="Basic residues" evidence="1">
    <location>
        <begin position="1"/>
        <end position="12"/>
    </location>
</feature>
<accession>A0AAV3R2Z6</accession>
<dbReference type="PANTHER" id="PTHR35495:SF1">
    <property type="entry name" value="OS06G0679600 PROTEIN"/>
    <property type="match status" value="1"/>
</dbReference>
<sequence>MGLRLRRQRKINFRGTSCSPPPSRGAGGSPTPSPAIMAPGDEEQKEEDGVDFHGSKAIHHFPKTPSKITMKSRPSRSNSTTLRRSTTPHSFCTFLKPGALAQMRYSKIAAKSRAKYSTTLIALSQMHQISVAETNERDVIGNVAIDEIPRFLTGFRNRHQQPRCLLRKKLVAVLPIFMES</sequence>
<reference evidence="2 3" key="1">
    <citation type="submission" date="2024-01" db="EMBL/GenBank/DDBJ databases">
        <title>The complete chloroplast genome sequence of Lithospermum erythrorhizon: insights into the phylogenetic relationship among Boraginaceae species and the maternal lineages of purple gromwells.</title>
        <authorList>
            <person name="Okada T."/>
            <person name="Watanabe K."/>
        </authorList>
    </citation>
    <scope>NUCLEOTIDE SEQUENCE [LARGE SCALE GENOMIC DNA]</scope>
</reference>
<protein>
    <submittedName>
        <fullName evidence="2">Uncharacterized protein</fullName>
    </submittedName>
</protein>
<dbReference type="PANTHER" id="PTHR35495">
    <property type="entry name" value="OS06G0679600 PROTEIN"/>
    <property type="match status" value="1"/>
</dbReference>
<feature type="region of interest" description="Disordered" evidence="1">
    <location>
        <begin position="1"/>
        <end position="88"/>
    </location>
</feature>
<feature type="compositionally biased region" description="Low complexity" evidence="1">
    <location>
        <begin position="75"/>
        <end position="87"/>
    </location>
</feature>
<organism evidence="2 3">
    <name type="scientific">Lithospermum erythrorhizon</name>
    <name type="common">Purple gromwell</name>
    <name type="synonym">Lithospermum officinale var. erythrorhizon</name>
    <dbReference type="NCBI Taxonomy" id="34254"/>
    <lineage>
        <taxon>Eukaryota</taxon>
        <taxon>Viridiplantae</taxon>
        <taxon>Streptophyta</taxon>
        <taxon>Embryophyta</taxon>
        <taxon>Tracheophyta</taxon>
        <taxon>Spermatophyta</taxon>
        <taxon>Magnoliopsida</taxon>
        <taxon>eudicotyledons</taxon>
        <taxon>Gunneridae</taxon>
        <taxon>Pentapetalae</taxon>
        <taxon>asterids</taxon>
        <taxon>lamiids</taxon>
        <taxon>Boraginales</taxon>
        <taxon>Boraginaceae</taxon>
        <taxon>Boraginoideae</taxon>
        <taxon>Lithospermeae</taxon>
        <taxon>Lithospermum</taxon>
    </lineage>
</organism>
<dbReference type="Proteomes" id="UP001454036">
    <property type="component" value="Unassembled WGS sequence"/>
</dbReference>
<name>A0AAV3R2Z6_LITER</name>
<dbReference type="AlphaFoldDB" id="A0AAV3R2Z6"/>
<dbReference type="EMBL" id="BAABME010006844">
    <property type="protein sequence ID" value="GAA0169430.1"/>
    <property type="molecule type" value="Genomic_DNA"/>
</dbReference>
<evidence type="ECO:0000313" key="3">
    <source>
        <dbReference type="Proteomes" id="UP001454036"/>
    </source>
</evidence>
<evidence type="ECO:0000313" key="2">
    <source>
        <dbReference type="EMBL" id="GAA0169430.1"/>
    </source>
</evidence>
<gene>
    <name evidence="2" type="ORF">LIER_23921</name>
</gene>
<feature type="compositionally biased region" description="Acidic residues" evidence="1">
    <location>
        <begin position="40"/>
        <end position="49"/>
    </location>
</feature>
<keyword evidence="3" id="KW-1185">Reference proteome</keyword>
<proteinExistence type="predicted"/>
<evidence type="ECO:0000256" key="1">
    <source>
        <dbReference type="SAM" id="MobiDB-lite"/>
    </source>
</evidence>